<dbReference type="InterPro" id="IPR003423">
    <property type="entry name" value="OMP_efflux"/>
</dbReference>
<evidence type="ECO:0000256" key="4">
    <source>
        <dbReference type="ARBA" id="ARBA00022452"/>
    </source>
</evidence>
<feature type="transmembrane region" description="Helical" evidence="8">
    <location>
        <begin position="12"/>
        <end position="31"/>
    </location>
</feature>
<sequence>MEIFTGRACKSLIPYITVAAMLVSAVATAQLPDTLSLTINQAEKRFIDSNLQLLAAHYNVDAQKALIEQAKVWDNPVLNTDHVIAANGSFMPHGKLPDGSLNNQYFIQMEQLIKTAGKRGKLINIATTNSKLSELQLQDVLRNLRYQLHIDYYTIARQLMNLSTLQEQQKQLSILLNGMQAQFSAGNIAQKELLRVQELQISLQQDITDLHKAIADNQADLKSLLQIKDPVFVKPSDPLAVYLDLPDNLENIIKTGIQSNPNYLLQQTTILYQQQNLAYQKALRVPDVTLSPNFDRNSNYAPNYWGLGLSLPLPVFDKNKGNIKAVEFSIKQQQAITSDAETGLTNDISNAYNKLSLTIAQNNATQKDFYEKYQTMFRNMFDSYQHKQISLLEFLDFFNDYTEIRQRLAQQLLNLALAKEELNYNVGSDVIK</sequence>
<accession>A0ABV3ZFI9</accession>
<evidence type="ECO:0000256" key="2">
    <source>
        <dbReference type="ARBA" id="ARBA00007613"/>
    </source>
</evidence>
<keyword evidence="6 8" id="KW-0472">Membrane</keyword>
<dbReference type="Pfam" id="PF02321">
    <property type="entry name" value="OEP"/>
    <property type="match status" value="2"/>
</dbReference>
<dbReference type="RefSeq" id="WP_369329709.1">
    <property type="nucleotide sequence ID" value="NZ_JAULBC010000003.1"/>
</dbReference>
<gene>
    <name evidence="9" type="ORF">QTN47_12375</name>
</gene>
<dbReference type="PANTHER" id="PTHR30026">
    <property type="entry name" value="OUTER MEMBRANE PROTEIN TOLC"/>
    <property type="match status" value="1"/>
</dbReference>
<evidence type="ECO:0000256" key="6">
    <source>
        <dbReference type="ARBA" id="ARBA00023136"/>
    </source>
</evidence>
<organism evidence="9 10">
    <name type="scientific">Danxiaibacter flavus</name>
    <dbReference type="NCBI Taxonomy" id="3049108"/>
    <lineage>
        <taxon>Bacteria</taxon>
        <taxon>Pseudomonadati</taxon>
        <taxon>Bacteroidota</taxon>
        <taxon>Chitinophagia</taxon>
        <taxon>Chitinophagales</taxon>
        <taxon>Chitinophagaceae</taxon>
        <taxon>Danxiaibacter</taxon>
    </lineage>
</organism>
<keyword evidence="8" id="KW-1133">Transmembrane helix</keyword>
<keyword evidence="4" id="KW-1134">Transmembrane beta strand</keyword>
<name>A0ABV3ZFI9_9BACT</name>
<comment type="similarity">
    <text evidence="2">Belongs to the outer membrane factor (OMF) (TC 1.B.17) family.</text>
</comment>
<proteinExistence type="inferred from homology"/>
<keyword evidence="3" id="KW-0813">Transport</keyword>
<evidence type="ECO:0000256" key="1">
    <source>
        <dbReference type="ARBA" id="ARBA00004442"/>
    </source>
</evidence>
<dbReference type="PANTHER" id="PTHR30026:SF20">
    <property type="entry name" value="OUTER MEMBRANE PROTEIN TOLC"/>
    <property type="match status" value="1"/>
</dbReference>
<evidence type="ECO:0000313" key="10">
    <source>
        <dbReference type="Proteomes" id="UP001560573"/>
    </source>
</evidence>
<dbReference type="Proteomes" id="UP001560573">
    <property type="component" value="Unassembled WGS sequence"/>
</dbReference>
<comment type="caution">
    <text evidence="9">The sequence shown here is derived from an EMBL/GenBank/DDBJ whole genome shotgun (WGS) entry which is preliminary data.</text>
</comment>
<dbReference type="EMBL" id="JAULBC010000003">
    <property type="protein sequence ID" value="MEX6688300.1"/>
    <property type="molecule type" value="Genomic_DNA"/>
</dbReference>
<evidence type="ECO:0000313" key="9">
    <source>
        <dbReference type="EMBL" id="MEX6688300.1"/>
    </source>
</evidence>
<evidence type="ECO:0000256" key="5">
    <source>
        <dbReference type="ARBA" id="ARBA00022692"/>
    </source>
</evidence>
<evidence type="ECO:0000256" key="7">
    <source>
        <dbReference type="ARBA" id="ARBA00023237"/>
    </source>
</evidence>
<evidence type="ECO:0000256" key="8">
    <source>
        <dbReference type="SAM" id="Phobius"/>
    </source>
</evidence>
<comment type="subcellular location">
    <subcellularLocation>
        <location evidence="1">Cell outer membrane</location>
    </subcellularLocation>
</comment>
<evidence type="ECO:0000256" key="3">
    <source>
        <dbReference type="ARBA" id="ARBA00022448"/>
    </source>
</evidence>
<keyword evidence="10" id="KW-1185">Reference proteome</keyword>
<dbReference type="SUPFAM" id="SSF56954">
    <property type="entry name" value="Outer membrane efflux proteins (OEP)"/>
    <property type="match status" value="1"/>
</dbReference>
<keyword evidence="7" id="KW-0998">Cell outer membrane</keyword>
<keyword evidence="5 8" id="KW-0812">Transmembrane</keyword>
<protein>
    <submittedName>
        <fullName evidence="9">TolC family protein</fullName>
    </submittedName>
</protein>
<reference evidence="9 10" key="1">
    <citation type="submission" date="2023-07" db="EMBL/GenBank/DDBJ databases">
        <authorList>
            <person name="Lian W.-H."/>
        </authorList>
    </citation>
    <scope>NUCLEOTIDE SEQUENCE [LARGE SCALE GENOMIC DNA]</scope>
    <source>
        <strain evidence="9 10">SYSU DXS3180</strain>
    </source>
</reference>
<dbReference type="Gene3D" id="1.20.1600.10">
    <property type="entry name" value="Outer membrane efflux proteins (OEP)"/>
    <property type="match status" value="1"/>
</dbReference>
<dbReference type="InterPro" id="IPR051906">
    <property type="entry name" value="TolC-like"/>
</dbReference>